<gene>
    <name evidence="3" type="ORF">SAMN04489710_1276</name>
</gene>
<dbReference type="CDD" id="cd03392">
    <property type="entry name" value="PAP2_like_2"/>
    <property type="match status" value="1"/>
</dbReference>
<protein>
    <submittedName>
        <fullName evidence="3">Undecaprenyl-diphosphatase</fullName>
    </submittedName>
</protein>
<feature type="transmembrane region" description="Helical" evidence="1">
    <location>
        <begin position="184"/>
        <end position="207"/>
    </location>
</feature>
<keyword evidence="4" id="KW-1185">Reference proteome</keyword>
<evidence type="ECO:0000313" key="3">
    <source>
        <dbReference type="EMBL" id="SFE30628.1"/>
    </source>
</evidence>
<dbReference type="OrthoDB" id="9780918at2"/>
<dbReference type="PANTHER" id="PTHR14969:SF13">
    <property type="entry name" value="AT30094P"/>
    <property type="match status" value="1"/>
</dbReference>
<keyword evidence="1" id="KW-0472">Membrane</keyword>
<dbReference type="Pfam" id="PF01569">
    <property type="entry name" value="PAP2"/>
    <property type="match status" value="1"/>
</dbReference>
<dbReference type="SUPFAM" id="SSF48317">
    <property type="entry name" value="Acid phosphatase/Vanadium-dependent haloperoxidase"/>
    <property type="match status" value="1"/>
</dbReference>
<dbReference type="STRING" id="32040.SAMN04489710_1276"/>
<dbReference type="EMBL" id="FOMQ01000027">
    <property type="protein sequence ID" value="SFE30628.1"/>
    <property type="molecule type" value="Genomic_DNA"/>
</dbReference>
<proteinExistence type="predicted"/>
<dbReference type="InterPro" id="IPR036938">
    <property type="entry name" value="PAP2/HPO_sf"/>
</dbReference>
<dbReference type="PANTHER" id="PTHR14969">
    <property type="entry name" value="SPHINGOSINE-1-PHOSPHATE PHOSPHOHYDROLASE"/>
    <property type="match status" value="1"/>
</dbReference>
<reference evidence="4" key="1">
    <citation type="submission" date="2016-10" db="EMBL/GenBank/DDBJ databases">
        <authorList>
            <person name="Varghese N."/>
            <person name="Submissions S."/>
        </authorList>
    </citation>
    <scope>NUCLEOTIDE SEQUENCE [LARGE SCALE GENOMIC DNA]</scope>
    <source>
        <strain evidence="4">DSM 7481</strain>
    </source>
</reference>
<sequence>MTDPQSWAAWAGTHPVAVWGAGLALALATAASAWGAAQAAAPRCAPWFTRWSEPRHAVPRLLVAMGASALLLWACAELLGALAQEWAAPTAWARLDQVLAATLRDQAGVSTLTLFARLTHAGDKEVLAVLAVGVAIALWWRRHRLLAAGWAAALAGNGLLTRGFKHAFERVRPEHTHGVSAADGFSFPSGHSSSALVAYGMLAYLALRLLPPRLHLPALLAAVAVAFTVGWSRVVLQVHYASDVLAGWVTGGVWLACCVMVMNGVGHWHRGRRSAALPA</sequence>
<dbReference type="InterPro" id="IPR000326">
    <property type="entry name" value="PAP2/HPO"/>
</dbReference>
<accession>A0A1I1ZH20</accession>
<dbReference type="Gene3D" id="1.20.144.10">
    <property type="entry name" value="Phosphatidic acid phosphatase type 2/haloperoxidase"/>
    <property type="match status" value="2"/>
</dbReference>
<evidence type="ECO:0000313" key="4">
    <source>
        <dbReference type="Proteomes" id="UP000199517"/>
    </source>
</evidence>
<dbReference type="RefSeq" id="WP_092957782.1">
    <property type="nucleotide sequence ID" value="NZ_FOMQ01000027.1"/>
</dbReference>
<name>A0A1I1ZH20_9BURK</name>
<feature type="transmembrane region" description="Helical" evidence="1">
    <location>
        <begin position="16"/>
        <end position="40"/>
    </location>
</feature>
<feature type="transmembrane region" description="Helical" evidence="1">
    <location>
        <begin position="244"/>
        <end position="265"/>
    </location>
</feature>
<organism evidence="3 4">
    <name type="scientific">Paracidovorax konjaci</name>
    <dbReference type="NCBI Taxonomy" id="32040"/>
    <lineage>
        <taxon>Bacteria</taxon>
        <taxon>Pseudomonadati</taxon>
        <taxon>Pseudomonadota</taxon>
        <taxon>Betaproteobacteria</taxon>
        <taxon>Burkholderiales</taxon>
        <taxon>Comamonadaceae</taxon>
        <taxon>Paracidovorax</taxon>
    </lineage>
</organism>
<dbReference type="AlphaFoldDB" id="A0A1I1ZH20"/>
<feature type="transmembrane region" description="Helical" evidence="1">
    <location>
        <begin position="61"/>
        <end position="83"/>
    </location>
</feature>
<keyword evidence="1" id="KW-0812">Transmembrane</keyword>
<dbReference type="SMART" id="SM00014">
    <property type="entry name" value="acidPPc"/>
    <property type="match status" value="1"/>
</dbReference>
<dbReference type="Proteomes" id="UP000199517">
    <property type="component" value="Unassembled WGS sequence"/>
</dbReference>
<evidence type="ECO:0000259" key="2">
    <source>
        <dbReference type="SMART" id="SM00014"/>
    </source>
</evidence>
<keyword evidence="1" id="KW-1133">Transmembrane helix</keyword>
<feature type="transmembrane region" description="Helical" evidence="1">
    <location>
        <begin position="214"/>
        <end position="232"/>
    </location>
</feature>
<evidence type="ECO:0000256" key="1">
    <source>
        <dbReference type="SAM" id="Phobius"/>
    </source>
</evidence>
<feature type="domain" description="Phosphatidic acid phosphatase type 2/haloperoxidase" evidence="2">
    <location>
        <begin position="148"/>
        <end position="259"/>
    </location>
</feature>